<organism evidence="1 2">
    <name type="scientific">Talaromyces marneffei (strain ATCC 18224 / CBS 334.59 / QM 7333)</name>
    <name type="common">Penicillium marneffei</name>
    <dbReference type="NCBI Taxonomy" id="441960"/>
    <lineage>
        <taxon>Eukaryota</taxon>
        <taxon>Fungi</taxon>
        <taxon>Dikarya</taxon>
        <taxon>Ascomycota</taxon>
        <taxon>Pezizomycotina</taxon>
        <taxon>Eurotiomycetes</taxon>
        <taxon>Eurotiomycetidae</taxon>
        <taxon>Eurotiales</taxon>
        <taxon>Trichocomaceae</taxon>
        <taxon>Talaromyces</taxon>
        <taxon>Talaromyces sect. Talaromyces</taxon>
    </lineage>
</organism>
<name>B6QSV6_TALMQ</name>
<protein>
    <submittedName>
        <fullName evidence="1">Uncharacterized protein</fullName>
    </submittedName>
</protein>
<dbReference type="Gene3D" id="6.10.110.10">
    <property type="match status" value="1"/>
</dbReference>
<proteinExistence type="predicted"/>
<evidence type="ECO:0000313" key="2">
    <source>
        <dbReference type="Proteomes" id="UP000001294"/>
    </source>
</evidence>
<accession>B6QSV6</accession>
<dbReference type="InterPro" id="IPR038213">
    <property type="entry name" value="IFI6/IFI27-like_sf"/>
</dbReference>
<keyword evidence="2" id="KW-1185">Reference proteome</keyword>
<dbReference type="VEuPathDB" id="FungiDB:PMAA_002830"/>
<dbReference type="PhylomeDB" id="B6QSV6"/>
<dbReference type="AlphaFoldDB" id="B6QSV6"/>
<reference evidence="2" key="1">
    <citation type="journal article" date="2015" name="Genome Announc.">
        <title>Genome sequence of the AIDS-associated pathogen Penicillium marneffei (ATCC18224) and its near taxonomic relative Talaromyces stipitatus (ATCC10500).</title>
        <authorList>
            <person name="Nierman W.C."/>
            <person name="Fedorova-Abrams N.D."/>
            <person name="Andrianopoulos A."/>
        </authorList>
    </citation>
    <scope>NUCLEOTIDE SEQUENCE [LARGE SCALE GENOMIC DNA]</scope>
    <source>
        <strain evidence="2">ATCC 18224 / CBS 334.59 / QM 7333</strain>
    </source>
</reference>
<sequence length="100" mass="9629">MIAAPGAFSATILNIAGFTGVGVQSELLSLPSWLKPGSLAATAQSALGNVAAGSTFAALQSAGAGGAAALGTINGVVQGVGAAILGSAAYLKRPFFKPRN</sequence>
<gene>
    <name evidence="1" type="ORF">PMAA_002830</name>
</gene>
<dbReference type="Proteomes" id="UP000001294">
    <property type="component" value="Unassembled WGS sequence"/>
</dbReference>
<evidence type="ECO:0000313" key="1">
    <source>
        <dbReference type="EMBL" id="EEA19491.1"/>
    </source>
</evidence>
<dbReference type="EMBL" id="DS995905">
    <property type="protein sequence ID" value="EEA19491.1"/>
    <property type="molecule type" value="Genomic_DNA"/>
</dbReference>
<dbReference type="HOGENOM" id="CLU_180950_0_0_1"/>